<evidence type="ECO:0000256" key="1">
    <source>
        <dbReference type="ARBA" id="ARBA00022723"/>
    </source>
</evidence>
<dbReference type="EMBL" id="GG663737">
    <property type="protein sequence ID" value="EEH58743.1"/>
    <property type="molecule type" value="Genomic_DNA"/>
</dbReference>
<dbReference type="OrthoDB" id="6079689at2759"/>
<dbReference type="InterPro" id="IPR032466">
    <property type="entry name" value="Metal_Hydrolase"/>
</dbReference>
<reference evidence="4 5" key="1">
    <citation type="journal article" date="2009" name="Science">
        <title>Green evolution and dynamic adaptations revealed by genomes of the marine picoeukaryotes Micromonas.</title>
        <authorList>
            <person name="Worden A.Z."/>
            <person name="Lee J.H."/>
            <person name="Mock T."/>
            <person name="Rouze P."/>
            <person name="Simmons M.P."/>
            <person name="Aerts A.L."/>
            <person name="Allen A.E."/>
            <person name="Cuvelier M.L."/>
            <person name="Derelle E."/>
            <person name="Everett M.V."/>
            <person name="Foulon E."/>
            <person name="Grimwood J."/>
            <person name="Gundlach H."/>
            <person name="Henrissat B."/>
            <person name="Napoli C."/>
            <person name="McDonald S.M."/>
            <person name="Parker M.S."/>
            <person name="Rombauts S."/>
            <person name="Salamov A."/>
            <person name="Von Dassow P."/>
            <person name="Badger J.H."/>
            <person name="Coutinho P.M."/>
            <person name="Demir E."/>
            <person name="Dubchak I."/>
            <person name="Gentemann C."/>
            <person name="Eikrem W."/>
            <person name="Gready J.E."/>
            <person name="John U."/>
            <person name="Lanier W."/>
            <person name="Lindquist E.A."/>
            <person name="Lucas S."/>
            <person name="Mayer K.F."/>
            <person name="Moreau H."/>
            <person name="Not F."/>
            <person name="Otillar R."/>
            <person name="Panaud O."/>
            <person name="Pangilinan J."/>
            <person name="Paulsen I."/>
            <person name="Piegu B."/>
            <person name="Poliakov A."/>
            <person name="Robbens S."/>
            <person name="Schmutz J."/>
            <person name="Toulza E."/>
            <person name="Wyss T."/>
            <person name="Zelensky A."/>
            <person name="Zhou K."/>
            <person name="Armbrust E.V."/>
            <person name="Bhattacharya D."/>
            <person name="Goodenough U.W."/>
            <person name="Van de Peer Y."/>
            <person name="Grigoriev I.V."/>
        </authorList>
    </citation>
    <scope>NUCLEOTIDE SEQUENCE [LARGE SCALE GENOMIC DNA]</scope>
    <source>
        <strain evidence="4 5">CCMP1545</strain>
    </source>
</reference>
<dbReference type="PANTHER" id="PTHR46363:SF1">
    <property type="entry name" value="DEOXYRIBONUCLEASE TATDN2-RELATED"/>
    <property type="match status" value="1"/>
</dbReference>
<dbReference type="InterPro" id="IPR018228">
    <property type="entry name" value="DNase_TatD-rel_CS"/>
</dbReference>
<keyword evidence="5" id="KW-1185">Reference proteome</keyword>
<dbReference type="Pfam" id="PF01026">
    <property type="entry name" value="TatD_DNase"/>
    <property type="match status" value="1"/>
</dbReference>
<keyword evidence="1" id="KW-0479">Metal-binding</keyword>
<dbReference type="CDD" id="cd01310">
    <property type="entry name" value="TatD_DNAse"/>
    <property type="match status" value="1"/>
</dbReference>
<evidence type="ECO:0000313" key="5">
    <source>
        <dbReference type="Proteomes" id="UP000001876"/>
    </source>
</evidence>
<organism evidence="5">
    <name type="scientific">Micromonas pusilla (strain CCMP1545)</name>
    <name type="common">Picoplanktonic green alga</name>
    <dbReference type="NCBI Taxonomy" id="564608"/>
    <lineage>
        <taxon>Eukaryota</taxon>
        <taxon>Viridiplantae</taxon>
        <taxon>Chlorophyta</taxon>
        <taxon>Mamiellophyceae</taxon>
        <taxon>Mamiellales</taxon>
        <taxon>Mamiellaceae</taxon>
        <taxon>Micromonas</taxon>
    </lineage>
</organism>
<feature type="region of interest" description="Disordered" evidence="3">
    <location>
        <begin position="1"/>
        <end position="21"/>
    </location>
</feature>
<dbReference type="FunFam" id="3.20.20.140:FF:000005">
    <property type="entry name" value="TatD family hydrolase"/>
    <property type="match status" value="1"/>
</dbReference>
<dbReference type="GO" id="GO:0046872">
    <property type="term" value="F:metal ion binding"/>
    <property type="evidence" value="ECO:0007669"/>
    <property type="project" value="UniProtKB-KW"/>
</dbReference>
<dbReference type="SUPFAM" id="SSF51556">
    <property type="entry name" value="Metallo-dependent hydrolases"/>
    <property type="match status" value="1"/>
</dbReference>
<evidence type="ECO:0000256" key="2">
    <source>
        <dbReference type="ARBA" id="ARBA00022801"/>
    </source>
</evidence>
<accession>C1MNF9</accession>
<protein>
    <submittedName>
        <fullName evidence="4">Predicted protein</fullName>
    </submittedName>
</protein>
<evidence type="ECO:0000313" key="4">
    <source>
        <dbReference type="EMBL" id="EEH58743.1"/>
    </source>
</evidence>
<gene>
    <name evidence="4" type="ORF">MICPUCDRAFT_15497</name>
</gene>
<dbReference type="KEGG" id="mpp:MICPUCDRAFT_15497"/>
<dbReference type="STRING" id="564608.C1MNF9"/>
<feature type="compositionally biased region" description="Low complexity" evidence="3">
    <location>
        <begin position="10"/>
        <end position="21"/>
    </location>
</feature>
<dbReference type="PROSITE" id="PS01091">
    <property type="entry name" value="TATD_3"/>
    <property type="match status" value="1"/>
</dbReference>
<proteinExistence type="predicted"/>
<dbReference type="GeneID" id="9682537"/>
<dbReference type="OMA" id="THCHLEY"/>
<dbReference type="Proteomes" id="UP000001876">
    <property type="component" value="Unassembled WGS sequence"/>
</dbReference>
<sequence length="288" mass="31214">MNAERRAAAKKNATATASADADAGADADADADLIVDFASWRRDVARADETNATAFHGASFEACLTVACSRESFERALEAIATHDGVYASFGCHPLSATQWDDSMALATRRHLTSNERAVAIGECGLDYHYETDAGARETQKRVFVAQIEMAAELDAPIIVHTRDAEARSRLRRTHLPRDARVHVHCFTSSKAMALALFEHFPNLRVGFTGVVTFKSAKDVRDVVSATPLERILLETDGPYMAPVPHRGEVAHPGLVPHIAEKIAEIKGVGVDDVFRAARAATEAVYGF</sequence>
<dbReference type="GO" id="GO:0016788">
    <property type="term" value="F:hydrolase activity, acting on ester bonds"/>
    <property type="evidence" value="ECO:0007669"/>
    <property type="project" value="InterPro"/>
</dbReference>
<dbReference type="AlphaFoldDB" id="C1MNF9"/>
<dbReference type="InterPro" id="IPR001130">
    <property type="entry name" value="TatD-like"/>
</dbReference>
<dbReference type="RefSeq" id="XP_003057098.1">
    <property type="nucleotide sequence ID" value="XM_003057052.1"/>
</dbReference>
<dbReference type="eggNOG" id="KOG3020">
    <property type="taxonomic scope" value="Eukaryota"/>
</dbReference>
<name>C1MNF9_MICPC</name>
<dbReference type="PANTHER" id="PTHR46363">
    <property type="entry name" value="DEOXYRIBONUCLEASE TATDN2-RELATED"/>
    <property type="match status" value="1"/>
</dbReference>
<keyword evidence="2" id="KW-0378">Hydrolase</keyword>
<evidence type="ECO:0000256" key="3">
    <source>
        <dbReference type="SAM" id="MobiDB-lite"/>
    </source>
</evidence>
<dbReference type="Gene3D" id="3.20.20.140">
    <property type="entry name" value="Metal-dependent hydrolases"/>
    <property type="match status" value="1"/>
</dbReference>